<sequence length="86" mass="10084">MNIQLKPNQEQFIQKQLKSGRFNNSEQVIDTAFYLLEILDQDYLQWVEETRQKIDVAIAELDNGEGLDGEKVINDILEKFKKAQQK</sequence>
<reference evidence="1 2" key="1">
    <citation type="submission" date="2017-02" db="EMBL/GenBank/DDBJ databases">
        <title>Genome sequence of Microcystis aeruginosa KW.</title>
        <authorList>
            <person name="Oh H.-M."/>
            <person name="Ahn C.-Y."/>
            <person name="Jeong H."/>
            <person name="Srivastava A."/>
            <person name="Lee H.-G."/>
            <person name="Kang S.-R."/>
        </authorList>
    </citation>
    <scope>NUCLEOTIDE SEQUENCE [LARGE SCALE GENOMIC DNA]</scope>
    <source>
        <strain evidence="1 2">KW</strain>
    </source>
</reference>
<name>A0A1V4BNV5_MICAE</name>
<evidence type="ECO:0000313" key="2">
    <source>
        <dbReference type="Proteomes" id="UP000189835"/>
    </source>
</evidence>
<dbReference type="Gene3D" id="6.10.10.120">
    <property type="entry name" value="Antitoxin ParD1-like"/>
    <property type="match status" value="1"/>
</dbReference>
<dbReference type="EMBL" id="MVGR01000005">
    <property type="protein sequence ID" value="OPF15529.1"/>
    <property type="molecule type" value="Genomic_DNA"/>
</dbReference>
<evidence type="ECO:0000313" key="1">
    <source>
        <dbReference type="EMBL" id="OPF15529.1"/>
    </source>
</evidence>
<dbReference type="AlphaFoldDB" id="A0A1V4BNV5"/>
<protein>
    <submittedName>
        <fullName evidence="1">CopG family transcriptional regulator</fullName>
    </submittedName>
</protein>
<dbReference type="InterPro" id="IPR038296">
    <property type="entry name" value="ParD_sf"/>
</dbReference>
<proteinExistence type="predicted"/>
<accession>A0A1V4BNV5</accession>
<gene>
    <name evidence="1" type="ORF">B1L04_23910</name>
</gene>
<comment type="caution">
    <text evidence="1">The sequence shown here is derived from an EMBL/GenBank/DDBJ whole genome shotgun (WGS) entry which is preliminary data.</text>
</comment>
<dbReference type="RefSeq" id="WP_079209614.1">
    <property type="nucleotide sequence ID" value="NZ_MVGR01000005.1"/>
</dbReference>
<dbReference type="Proteomes" id="UP000189835">
    <property type="component" value="Unassembled WGS sequence"/>
</dbReference>
<organism evidence="1 2">
    <name type="scientific">Microcystis aeruginosa KW</name>
    <dbReference type="NCBI Taxonomy" id="1960155"/>
    <lineage>
        <taxon>Bacteria</taxon>
        <taxon>Bacillati</taxon>
        <taxon>Cyanobacteriota</taxon>
        <taxon>Cyanophyceae</taxon>
        <taxon>Oscillatoriophycideae</taxon>
        <taxon>Chroococcales</taxon>
        <taxon>Microcystaceae</taxon>
        <taxon>Microcystis</taxon>
    </lineage>
</organism>